<reference evidence="5" key="1">
    <citation type="journal article" date="2023" name="Front. Mar. Sci.">
        <title>A new Merluccius polli reference genome to investigate the effects of global change in West African waters.</title>
        <authorList>
            <person name="Mateo J.L."/>
            <person name="Blanco-Fernandez C."/>
            <person name="Garcia-Vazquez E."/>
            <person name="Machado-Schiaffino G."/>
        </authorList>
    </citation>
    <scope>NUCLEOTIDE SEQUENCE</scope>
    <source>
        <strain evidence="5">C29</strain>
        <tissue evidence="5">Fin</tissue>
    </source>
</reference>
<evidence type="ECO:0000313" key="6">
    <source>
        <dbReference type="Proteomes" id="UP001174136"/>
    </source>
</evidence>
<sequence length="533" mass="59464">MLNGPGSQVSVPGSQVSSPGSLVSGPIELQAPSLMIQQALARAKHSQPSHRTPSPTCSEPVQTFRGGRARVGRFRLERSSSLPSSLLAPTKVVSSVKIQFGRGAPTSCSAPRFSFRYCCGEEEEEEEEREEEEEGCGHPEYAQPSPYNAPFQYLPPLHTYYGYSPFPVPPYVCSPQPRPASLQGQMLHPGLAPTLVPGFDPAPSSTEMQLRRVLHQIHGVVESLDPQSVSSSWHMFNDHQAALQIRQAELQQKRRSLSAFRSHMIDLELSIIGQQAQVYPHLSPAERLQVEQLKSLRSAVREELQELEVQLAQHMDLQMNASLDSRSTSAADPVERLLTEQLLLQSELDYVDHASSPGPSFSRSSSPIRYRTSINLLRPYPPRATTAREGEERGKRERRGGETEDGGGEDRGEDRRREERTGGERRGGERETPYTESILTIYSRSFKRSATCLSVLLPACLLPVCQLPACQLPPACYLYVCYLPVNYLPACLLLVKSLFFVFQIKQDVRQEILNDLLETLTHRTTHTITKQPL</sequence>
<dbReference type="Pfam" id="PF14723">
    <property type="entry name" value="SSFA2_C"/>
    <property type="match status" value="1"/>
</dbReference>
<feature type="compositionally biased region" description="Polar residues" evidence="3">
    <location>
        <begin position="49"/>
        <end position="60"/>
    </location>
</feature>
<dbReference type="InterPro" id="IPR043444">
    <property type="entry name" value="TESPA1-like"/>
</dbReference>
<gene>
    <name evidence="5" type="primary">Ssfa2_0</name>
    <name evidence="5" type="ORF">N1851_018329</name>
</gene>
<proteinExistence type="predicted"/>
<evidence type="ECO:0000256" key="2">
    <source>
        <dbReference type="SAM" id="Coils"/>
    </source>
</evidence>
<protein>
    <submittedName>
        <fullName evidence="5">Sperm-specific antigen 2</fullName>
    </submittedName>
</protein>
<dbReference type="InterPro" id="IPR029326">
    <property type="entry name" value="SSFA2_C"/>
</dbReference>
<accession>A0AA47NYE6</accession>
<evidence type="ECO:0000313" key="5">
    <source>
        <dbReference type="EMBL" id="KAK0143491.1"/>
    </source>
</evidence>
<feature type="coiled-coil region" evidence="2">
    <location>
        <begin position="290"/>
        <end position="317"/>
    </location>
</feature>
<dbReference type="PANTHER" id="PTHR17469:SF11">
    <property type="entry name" value="PROTEIN ITPRID2"/>
    <property type="match status" value="1"/>
</dbReference>
<evidence type="ECO:0000259" key="4">
    <source>
        <dbReference type="Pfam" id="PF14723"/>
    </source>
</evidence>
<evidence type="ECO:0000256" key="1">
    <source>
        <dbReference type="ARBA" id="ARBA00023054"/>
    </source>
</evidence>
<feature type="compositionally biased region" description="Basic and acidic residues" evidence="3">
    <location>
        <begin position="386"/>
        <end position="432"/>
    </location>
</feature>
<name>A0AA47NYE6_MERPO</name>
<feature type="region of interest" description="Disordered" evidence="3">
    <location>
        <begin position="372"/>
        <end position="432"/>
    </location>
</feature>
<dbReference type="Proteomes" id="UP001174136">
    <property type="component" value="Unassembled WGS sequence"/>
</dbReference>
<dbReference type="EMBL" id="JAOPHQ010003412">
    <property type="protein sequence ID" value="KAK0143491.1"/>
    <property type="molecule type" value="Genomic_DNA"/>
</dbReference>
<comment type="caution">
    <text evidence="5">The sequence shown here is derived from an EMBL/GenBank/DDBJ whole genome shotgun (WGS) entry which is preliminary data.</text>
</comment>
<keyword evidence="1 2" id="KW-0175">Coiled coil</keyword>
<dbReference type="AlphaFoldDB" id="A0AA47NYE6"/>
<feature type="region of interest" description="Disordered" evidence="3">
    <location>
        <begin position="1"/>
        <end position="24"/>
    </location>
</feature>
<feature type="region of interest" description="Disordered" evidence="3">
    <location>
        <begin position="40"/>
        <end position="60"/>
    </location>
</feature>
<feature type="domain" description="Sperm-specific antigen 2 C-terminal" evidence="4">
    <location>
        <begin position="202"/>
        <end position="314"/>
    </location>
</feature>
<keyword evidence="6" id="KW-1185">Reference proteome</keyword>
<dbReference type="PANTHER" id="PTHR17469">
    <property type="entry name" value="SPERM SPECIFIC ANTIGEN 2-RELATED"/>
    <property type="match status" value="1"/>
</dbReference>
<evidence type="ECO:0000256" key="3">
    <source>
        <dbReference type="SAM" id="MobiDB-lite"/>
    </source>
</evidence>
<organism evidence="5 6">
    <name type="scientific">Merluccius polli</name>
    <name type="common">Benguela hake</name>
    <name type="synonym">Merluccius cadenati</name>
    <dbReference type="NCBI Taxonomy" id="89951"/>
    <lineage>
        <taxon>Eukaryota</taxon>
        <taxon>Metazoa</taxon>
        <taxon>Chordata</taxon>
        <taxon>Craniata</taxon>
        <taxon>Vertebrata</taxon>
        <taxon>Euteleostomi</taxon>
        <taxon>Actinopterygii</taxon>
        <taxon>Neopterygii</taxon>
        <taxon>Teleostei</taxon>
        <taxon>Neoteleostei</taxon>
        <taxon>Acanthomorphata</taxon>
        <taxon>Zeiogadaria</taxon>
        <taxon>Gadariae</taxon>
        <taxon>Gadiformes</taxon>
        <taxon>Gadoidei</taxon>
        <taxon>Merlucciidae</taxon>
        <taxon>Merluccius</taxon>
    </lineage>
</organism>